<accession>A0ABR0KI76</accession>
<dbReference type="Proteomes" id="UP001345013">
    <property type="component" value="Unassembled WGS sequence"/>
</dbReference>
<evidence type="ECO:0000313" key="3">
    <source>
        <dbReference type="Proteomes" id="UP001345013"/>
    </source>
</evidence>
<protein>
    <submittedName>
        <fullName evidence="2">Uncharacterized protein</fullName>
    </submittedName>
</protein>
<proteinExistence type="predicted"/>
<evidence type="ECO:0000313" key="2">
    <source>
        <dbReference type="EMBL" id="KAK5095853.1"/>
    </source>
</evidence>
<feature type="compositionally biased region" description="Low complexity" evidence="1">
    <location>
        <begin position="63"/>
        <end position="72"/>
    </location>
</feature>
<feature type="compositionally biased region" description="Gly residues" evidence="1">
    <location>
        <begin position="272"/>
        <end position="290"/>
    </location>
</feature>
<sequence length="306" mass="33555">MSPAFTNAMRRFSRSNSFRTSKESPTSTSAPQQFGSNTQTSGPGAYSPPPTSHSAPNGGLGGNATNTAPGGPSSYHGGHDSRPDSRPISAASNSSFDFMNRPVSHQQPHQMPTSTMSGLSRTDQVVLRYFWEDKYADNAKRDLHFLKFPHFPQYPTHTDLMPYCEIYHLVKTSPGASIVSLGSANGVYIGFELATGAQLHIDMDDEWRDISHHRVLFKPFEQMLRDPTSTSTFSSWPKPLTIEFLEDQYQKWVMDLTSFCWVDEPVRELGGGSVTGAQGGAPSGGVGGRFSRGSDLDMDGRGHREI</sequence>
<gene>
    <name evidence="2" type="ORF">LTR24_002817</name>
</gene>
<comment type="caution">
    <text evidence="2">The sequence shown here is derived from an EMBL/GenBank/DDBJ whole genome shotgun (WGS) entry which is preliminary data.</text>
</comment>
<feature type="compositionally biased region" description="Polar residues" evidence="1">
    <location>
        <begin position="90"/>
        <end position="117"/>
    </location>
</feature>
<feature type="region of interest" description="Disordered" evidence="1">
    <location>
        <begin position="272"/>
        <end position="306"/>
    </location>
</feature>
<organism evidence="2 3">
    <name type="scientific">Lithohypha guttulata</name>
    <dbReference type="NCBI Taxonomy" id="1690604"/>
    <lineage>
        <taxon>Eukaryota</taxon>
        <taxon>Fungi</taxon>
        <taxon>Dikarya</taxon>
        <taxon>Ascomycota</taxon>
        <taxon>Pezizomycotina</taxon>
        <taxon>Eurotiomycetes</taxon>
        <taxon>Chaetothyriomycetidae</taxon>
        <taxon>Chaetothyriales</taxon>
        <taxon>Trichomeriaceae</taxon>
        <taxon>Lithohypha</taxon>
    </lineage>
</organism>
<evidence type="ECO:0000256" key="1">
    <source>
        <dbReference type="SAM" id="MobiDB-lite"/>
    </source>
</evidence>
<keyword evidence="3" id="KW-1185">Reference proteome</keyword>
<name>A0ABR0KI76_9EURO</name>
<dbReference type="EMBL" id="JAVRRG010000025">
    <property type="protein sequence ID" value="KAK5095853.1"/>
    <property type="molecule type" value="Genomic_DNA"/>
</dbReference>
<feature type="compositionally biased region" description="Basic and acidic residues" evidence="1">
    <location>
        <begin position="292"/>
        <end position="306"/>
    </location>
</feature>
<feature type="compositionally biased region" description="Polar residues" evidence="1">
    <location>
        <begin position="23"/>
        <end position="42"/>
    </location>
</feature>
<feature type="region of interest" description="Disordered" evidence="1">
    <location>
        <begin position="1"/>
        <end position="117"/>
    </location>
</feature>
<reference evidence="2 3" key="1">
    <citation type="submission" date="2023-08" db="EMBL/GenBank/DDBJ databases">
        <title>Black Yeasts Isolated from many extreme environments.</title>
        <authorList>
            <person name="Coleine C."/>
            <person name="Stajich J.E."/>
            <person name="Selbmann L."/>
        </authorList>
    </citation>
    <scope>NUCLEOTIDE SEQUENCE [LARGE SCALE GENOMIC DNA]</scope>
    <source>
        <strain evidence="2 3">CCFEE 5885</strain>
    </source>
</reference>